<proteinExistence type="predicted"/>
<name>A0ABU7C782_9TELE</name>
<evidence type="ECO:0000313" key="2">
    <source>
        <dbReference type="Proteomes" id="UP001345963"/>
    </source>
</evidence>
<dbReference type="Proteomes" id="UP001345963">
    <property type="component" value="Unassembled WGS sequence"/>
</dbReference>
<comment type="caution">
    <text evidence="1">The sequence shown here is derived from an EMBL/GenBank/DDBJ whole genome shotgun (WGS) entry which is preliminary data.</text>
</comment>
<gene>
    <name evidence="1" type="ORF">ATANTOWER_008879</name>
</gene>
<sequence>MSSIQQPPKTSYYSGLNSIHPFSIPISSVQGRRGGGTYFQWSRGERQGTPWIGRKSIAEQHKGTQDKQPCTHQLERRLWLSSLSLRESIPQNCGIDSSFLLPYVDVPQCKALNLKLPVYECECDWVNLVLV</sequence>
<protein>
    <submittedName>
        <fullName evidence="1">Uncharacterized protein</fullName>
    </submittedName>
</protein>
<keyword evidence="2" id="KW-1185">Reference proteome</keyword>
<dbReference type="EMBL" id="JAHUTI010080748">
    <property type="protein sequence ID" value="MED6258547.1"/>
    <property type="molecule type" value="Genomic_DNA"/>
</dbReference>
<reference evidence="1 2" key="1">
    <citation type="submission" date="2021-07" db="EMBL/GenBank/DDBJ databases">
        <authorList>
            <person name="Palmer J.M."/>
        </authorList>
    </citation>
    <scope>NUCLEOTIDE SEQUENCE [LARGE SCALE GENOMIC DNA]</scope>
    <source>
        <strain evidence="1 2">AT_MEX2019</strain>
        <tissue evidence="1">Muscle</tissue>
    </source>
</reference>
<evidence type="ECO:0000313" key="1">
    <source>
        <dbReference type="EMBL" id="MED6258547.1"/>
    </source>
</evidence>
<organism evidence="1 2">
    <name type="scientific">Ataeniobius toweri</name>
    <dbReference type="NCBI Taxonomy" id="208326"/>
    <lineage>
        <taxon>Eukaryota</taxon>
        <taxon>Metazoa</taxon>
        <taxon>Chordata</taxon>
        <taxon>Craniata</taxon>
        <taxon>Vertebrata</taxon>
        <taxon>Euteleostomi</taxon>
        <taxon>Actinopterygii</taxon>
        <taxon>Neopterygii</taxon>
        <taxon>Teleostei</taxon>
        <taxon>Neoteleostei</taxon>
        <taxon>Acanthomorphata</taxon>
        <taxon>Ovalentaria</taxon>
        <taxon>Atherinomorphae</taxon>
        <taxon>Cyprinodontiformes</taxon>
        <taxon>Goodeidae</taxon>
        <taxon>Ataeniobius</taxon>
    </lineage>
</organism>
<accession>A0ABU7C782</accession>